<name>A0A2T4XU57_ENTCL</name>
<evidence type="ECO:0000313" key="2">
    <source>
        <dbReference type="Proteomes" id="UP000241614"/>
    </source>
</evidence>
<organism evidence="1 2">
    <name type="scientific">Enterobacter cloacae</name>
    <dbReference type="NCBI Taxonomy" id="550"/>
    <lineage>
        <taxon>Bacteria</taxon>
        <taxon>Pseudomonadati</taxon>
        <taxon>Pseudomonadota</taxon>
        <taxon>Gammaproteobacteria</taxon>
        <taxon>Enterobacterales</taxon>
        <taxon>Enterobacteriaceae</taxon>
        <taxon>Enterobacter</taxon>
        <taxon>Enterobacter cloacae complex</taxon>
    </lineage>
</organism>
<evidence type="ECO:0000313" key="1">
    <source>
        <dbReference type="EMBL" id="PTM33471.1"/>
    </source>
</evidence>
<accession>A0A2T4XU57</accession>
<sequence>MARILPLQRALKHIILTAICALLNLYAKKFRCPDVLTSIHSMFTLVPDFSPHSPGSLHHDA</sequence>
<gene>
    <name evidence="1" type="ORF">DA103_22515</name>
</gene>
<dbReference type="AlphaFoldDB" id="A0A2T4XU57"/>
<reference evidence="1 2" key="1">
    <citation type="submission" date="2018-04" db="EMBL/GenBank/DDBJ databases">
        <title>Genome sequencing reveals highly heavy metal resistance and biotechnology application of the novel Enterobacter cloacae amazonensis isolated from wastewater river in Manaus - Amazonas.</title>
        <authorList>
            <person name="Astolfi M.C.T."/>
            <person name="Carvalho E.B.D.S."/>
            <person name="Lacerda L.B."/>
            <person name="Pinto M.V."/>
            <person name="Nogueira V.B."/>
            <person name="Barros A.M."/>
            <person name="Astolfi-Filho S."/>
        </authorList>
    </citation>
    <scope>NUCLEOTIDE SEQUENCE [LARGE SCALE GENOMIC DNA]</scope>
    <source>
        <strain evidence="2">amazonensis</strain>
    </source>
</reference>
<protein>
    <submittedName>
        <fullName evidence="1">Uncharacterized protein</fullName>
    </submittedName>
</protein>
<proteinExistence type="predicted"/>
<comment type="caution">
    <text evidence="1">The sequence shown here is derived from an EMBL/GenBank/DDBJ whole genome shotgun (WGS) entry which is preliminary data.</text>
</comment>
<dbReference type="EMBL" id="PZPP01000022">
    <property type="protein sequence ID" value="PTM33471.1"/>
    <property type="molecule type" value="Genomic_DNA"/>
</dbReference>
<dbReference type="Proteomes" id="UP000241614">
    <property type="component" value="Unassembled WGS sequence"/>
</dbReference>